<keyword evidence="2" id="KW-1185">Reference proteome</keyword>
<comment type="caution">
    <text evidence="1">The sequence shown here is derived from an EMBL/GenBank/DDBJ whole genome shotgun (WGS) entry which is preliminary data.</text>
</comment>
<proteinExistence type="predicted"/>
<dbReference type="Proteomes" id="UP001190700">
    <property type="component" value="Unassembled WGS sequence"/>
</dbReference>
<sequence length="177" mass="19832">MRRESHKPSDAANTDERPTVHVVCTASAYVRASGNLHEICLKKLHKCYNDSCVDSVRVEMILVDDTKENMVLMLSENMCNIGREFSELHSLFTISSENLAAVLCTGLCATYIMGKNENVEDNSKRIVVIMVTEGAQQIRALVEEMLTVSVNENAYCEVCELKDNDPTMSENDLEILH</sequence>
<reference evidence="1 2" key="1">
    <citation type="journal article" date="2015" name="Genome Biol. Evol.">
        <title>Comparative Genomics of a Bacterivorous Green Alga Reveals Evolutionary Causalities and Consequences of Phago-Mixotrophic Mode of Nutrition.</title>
        <authorList>
            <person name="Burns J.A."/>
            <person name="Paasch A."/>
            <person name="Narechania A."/>
            <person name="Kim E."/>
        </authorList>
    </citation>
    <scope>NUCLEOTIDE SEQUENCE [LARGE SCALE GENOMIC DNA]</scope>
    <source>
        <strain evidence="1 2">PLY_AMNH</strain>
    </source>
</reference>
<protein>
    <submittedName>
        <fullName evidence="1">Uncharacterized protein</fullName>
    </submittedName>
</protein>
<evidence type="ECO:0000313" key="1">
    <source>
        <dbReference type="EMBL" id="KAK3234669.1"/>
    </source>
</evidence>
<gene>
    <name evidence="1" type="ORF">CYMTET_55219</name>
</gene>
<organism evidence="1 2">
    <name type="scientific">Cymbomonas tetramitiformis</name>
    <dbReference type="NCBI Taxonomy" id="36881"/>
    <lineage>
        <taxon>Eukaryota</taxon>
        <taxon>Viridiplantae</taxon>
        <taxon>Chlorophyta</taxon>
        <taxon>Pyramimonadophyceae</taxon>
        <taxon>Pyramimonadales</taxon>
        <taxon>Pyramimonadaceae</taxon>
        <taxon>Cymbomonas</taxon>
    </lineage>
</organism>
<accession>A0AAE0ENQ4</accession>
<name>A0AAE0ENQ4_9CHLO</name>
<dbReference type="EMBL" id="LGRX02035483">
    <property type="protein sequence ID" value="KAK3234669.1"/>
    <property type="molecule type" value="Genomic_DNA"/>
</dbReference>
<dbReference type="AlphaFoldDB" id="A0AAE0ENQ4"/>
<evidence type="ECO:0000313" key="2">
    <source>
        <dbReference type="Proteomes" id="UP001190700"/>
    </source>
</evidence>